<organism evidence="2 3">
    <name type="scientific">Nesterenkonia jeotgali</name>
    <dbReference type="NCBI Taxonomy" id="317018"/>
    <lineage>
        <taxon>Bacteria</taxon>
        <taxon>Bacillati</taxon>
        <taxon>Actinomycetota</taxon>
        <taxon>Actinomycetes</taxon>
        <taxon>Micrococcales</taxon>
        <taxon>Micrococcaceae</taxon>
        <taxon>Nesterenkonia</taxon>
    </lineage>
</organism>
<feature type="compositionally biased region" description="Low complexity" evidence="1">
    <location>
        <begin position="12"/>
        <end position="27"/>
    </location>
</feature>
<dbReference type="RefSeq" id="WP_182494629.1">
    <property type="nucleotide sequence ID" value="NZ_BAAAKT010000001.1"/>
</dbReference>
<evidence type="ECO:0000313" key="2">
    <source>
        <dbReference type="EMBL" id="MBA8920069.1"/>
    </source>
</evidence>
<gene>
    <name evidence="2" type="ORF">HNR24_000002</name>
</gene>
<reference evidence="2 3" key="1">
    <citation type="submission" date="2020-08" db="EMBL/GenBank/DDBJ databases">
        <title>Sequencing the genomes of 1000 actinobacteria strains.</title>
        <authorList>
            <person name="Klenk H.-P."/>
        </authorList>
    </citation>
    <scope>NUCLEOTIDE SEQUENCE [LARGE SCALE GENOMIC DNA]</scope>
    <source>
        <strain evidence="2 3">DSM 19081</strain>
    </source>
</reference>
<dbReference type="AlphaFoldDB" id="A0A839FKT4"/>
<protein>
    <submittedName>
        <fullName evidence="2">Uncharacterized protein</fullName>
    </submittedName>
</protein>
<feature type="compositionally biased region" description="Polar residues" evidence="1">
    <location>
        <begin position="28"/>
        <end position="41"/>
    </location>
</feature>
<evidence type="ECO:0000313" key="3">
    <source>
        <dbReference type="Proteomes" id="UP000546252"/>
    </source>
</evidence>
<feature type="compositionally biased region" description="Basic and acidic residues" evidence="1">
    <location>
        <begin position="46"/>
        <end position="61"/>
    </location>
</feature>
<evidence type="ECO:0000256" key="1">
    <source>
        <dbReference type="SAM" id="MobiDB-lite"/>
    </source>
</evidence>
<dbReference type="EMBL" id="JACJIH010000001">
    <property type="protein sequence ID" value="MBA8920069.1"/>
    <property type="molecule type" value="Genomic_DNA"/>
</dbReference>
<comment type="caution">
    <text evidence="2">The sequence shown here is derived from an EMBL/GenBank/DDBJ whole genome shotgun (WGS) entry which is preliminary data.</text>
</comment>
<feature type="compositionally biased region" description="Polar residues" evidence="1">
    <location>
        <begin position="1"/>
        <end position="11"/>
    </location>
</feature>
<accession>A0A839FKT4</accession>
<sequence>MTTDTTSQPHQATDSSSASPTTADSTTEQSSTAPVQATPNQPAEDPTQKEPSPENREAAKYRVRLREAEAERDATAQRLESITTHIVEEKLKHLGVGVKALKAAGVDLTSVYDETGQFDDSRLLQAVQATHETLGLAPDHTLNKLTSSYHRTGRVDWTDHATRGVVPTAGTGGERSFTTGWDSIISSGN</sequence>
<feature type="region of interest" description="Disordered" evidence="1">
    <location>
        <begin position="1"/>
        <end position="61"/>
    </location>
</feature>
<name>A0A839FKT4_9MICC</name>
<dbReference type="Proteomes" id="UP000546252">
    <property type="component" value="Unassembled WGS sequence"/>
</dbReference>
<proteinExistence type="predicted"/>